<keyword evidence="1" id="KW-0012">Acyltransferase</keyword>
<dbReference type="AlphaFoldDB" id="A0A3D9SZ89"/>
<dbReference type="EMBL" id="QTTT01000001">
    <property type="protein sequence ID" value="REF01159.1"/>
    <property type="molecule type" value="Genomic_DNA"/>
</dbReference>
<dbReference type="Pfam" id="PF02450">
    <property type="entry name" value="LCAT"/>
    <property type="match status" value="1"/>
</dbReference>
<keyword evidence="1" id="KW-0808">Transferase</keyword>
<dbReference type="GO" id="GO:0006629">
    <property type="term" value="P:lipid metabolic process"/>
    <property type="evidence" value="ECO:0007669"/>
    <property type="project" value="InterPro"/>
</dbReference>
<dbReference type="GO" id="GO:0008374">
    <property type="term" value="F:O-acyltransferase activity"/>
    <property type="evidence" value="ECO:0007669"/>
    <property type="project" value="InterPro"/>
</dbReference>
<keyword evidence="2" id="KW-1185">Reference proteome</keyword>
<dbReference type="InterPro" id="IPR003386">
    <property type="entry name" value="LACT/PDAT_acylTrfase"/>
</dbReference>
<dbReference type="OrthoDB" id="8871309at2"/>
<dbReference type="Proteomes" id="UP000256661">
    <property type="component" value="Unassembled WGS sequence"/>
</dbReference>
<reference evidence="1 2" key="1">
    <citation type="submission" date="2018-08" db="EMBL/GenBank/DDBJ databases">
        <title>Sequencing the genomes of 1000 actinobacteria strains.</title>
        <authorList>
            <person name="Klenk H.-P."/>
        </authorList>
    </citation>
    <scope>NUCLEOTIDE SEQUENCE [LARGE SCALE GENOMIC DNA]</scope>
    <source>
        <strain evidence="1 2">DSM 43927</strain>
    </source>
</reference>
<proteinExistence type="predicted"/>
<dbReference type="InterPro" id="IPR029058">
    <property type="entry name" value="AB_hydrolase_fold"/>
</dbReference>
<sequence length="480" mass="50759">MGIVALGGIEGLLPPGAGAVAGRDVPHLLVVVPGVGGSELRRDGRVLWGLSPGVVRGVHRRVGELTEHAPRLDDPDFGDGVTATGLVGLSVPGLSRLLGYGELRRRLHAEFALDDELTYLEFPYDWRRPIAHNAALLATAVGERLRRVRDRLNPRAEVVIVAHSMGGLVSRAYLDAHGGHDVCRRLITLGTPYRGSLKALDVLVNGPKWGLRWGRMAEALGRLPSLYELLPIYPVVVDRGDPGSPLKRAGELLDVLPSLDGGRVKAAREFLLRLNRSEHPGVTEPLAGFGPATLQQAVLEGRALSVSKGSDLLPADYGSAGGDGTVPVISARPIDHTELRLPVRYDNQSHGGLVTDGTSLDALTFAVADALRDHDPVQAPGDAPERAAEAIGAARALTIDVADFHAAGEPVTVPGSARHRPVVRGLWARVDAAGEPLPVAVSEDGSFLLELGPLPEGPHRLDLLDGPDGRAIMSDVVEVG</sequence>
<comment type="caution">
    <text evidence="1">The sequence shown here is derived from an EMBL/GenBank/DDBJ whole genome shotgun (WGS) entry which is preliminary data.</text>
</comment>
<name>A0A3D9SZ89_9ACTN</name>
<organism evidence="1 2">
    <name type="scientific">Thermomonospora umbrina</name>
    <dbReference type="NCBI Taxonomy" id="111806"/>
    <lineage>
        <taxon>Bacteria</taxon>
        <taxon>Bacillati</taxon>
        <taxon>Actinomycetota</taxon>
        <taxon>Actinomycetes</taxon>
        <taxon>Streptosporangiales</taxon>
        <taxon>Thermomonosporaceae</taxon>
        <taxon>Thermomonospora</taxon>
    </lineage>
</organism>
<dbReference type="SUPFAM" id="SSF53474">
    <property type="entry name" value="alpha/beta-Hydrolases"/>
    <property type="match status" value="1"/>
</dbReference>
<protein>
    <submittedName>
        <fullName evidence="1">Lecithin:cholesterol acyltransferase</fullName>
    </submittedName>
</protein>
<dbReference type="PANTHER" id="PTHR11440">
    <property type="entry name" value="LECITHIN-CHOLESTEROL ACYLTRANSFERASE-RELATED"/>
    <property type="match status" value="1"/>
</dbReference>
<gene>
    <name evidence="1" type="ORF">DFJ69_6758</name>
</gene>
<evidence type="ECO:0000313" key="2">
    <source>
        <dbReference type="Proteomes" id="UP000256661"/>
    </source>
</evidence>
<dbReference type="RefSeq" id="WP_116026229.1">
    <property type="nucleotide sequence ID" value="NZ_QTTT01000001.1"/>
</dbReference>
<accession>A0A3D9SZ89</accession>
<dbReference type="Gene3D" id="3.40.50.1820">
    <property type="entry name" value="alpha/beta hydrolase"/>
    <property type="match status" value="1"/>
</dbReference>
<evidence type="ECO:0000313" key="1">
    <source>
        <dbReference type="EMBL" id="REF01159.1"/>
    </source>
</evidence>